<dbReference type="EMBL" id="CP102845">
    <property type="protein sequence ID" value="UVF19477.1"/>
    <property type="molecule type" value="Genomic_DNA"/>
</dbReference>
<protein>
    <submittedName>
        <fullName evidence="1">Uncharacterized protein</fullName>
    </submittedName>
</protein>
<name>A0ABY5RUJ5_9HYPH</name>
<gene>
    <name evidence="1" type="ORF">HPT29_024165</name>
</gene>
<evidence type="ECO:0000313" key="2">
    <source>
        <dbReference type="Proteomes" id="UP001017257"/>
    </source>
</evidence>
<organism evidence="1 2">
    <name type="scientific">Microvirga terrae</name>
    <dbReference type="NCBI Taxonomy" id="2740529"/>
    <lineage>
        <taxon>Bacteria</taxon>
        <taxon>Pseudomonadati</taxon>
        <taxon>Pseudomonadota</taxon>
        <taxon>Alphaproteobacteria</taxon>
        <taxon>Hyphomicrobiales</taxon>
        <taxon>Methylobacteriaceae</taxon>
        <taxon>Microvirga</taxon>
    </lineage>
</organism>
<proteinExistence type="predicted"/>
<dbReference type="Proteomes" id="UP001017257">
    <property type="component" value="Chromosome"/>
</dbReference>
<sequence>MARPRISFAIVQALLGLIFLAWLPAINHAGAETPFPLQLEKALLLIDWSDSGETERENGPEEWSDGDGTLEAFVSAGVACLVLMNGQGPGAAIDRWQFINFNLLGSLRATGPPSL</sequence>
<keyword evidence="2" id="KW-1185">Reference proteome</keyword>
<reference evidence="1" key="1">
    <citation type="submission" date="2022-08" db="EMBL/GenBank/DDBJ databases">
        <title>Microvirga terrae sp. nov., isolated from soil.</title>
        <authorList>
            <person name="Kim K.H."/>
            <person name="Seo Y.L."/>
            <person name="Kim J.M."/>
            <person name="Lee J.K."/>
            <person name="Han D.M."/>
            <person name="Jeon C.O."/>
        </authorList>
    </citation>
    <scope>NUCLEOTIDE SEQUENCE</scope>
    <source>
        <strain evidence="1">R24</strain>
    </source>
</reference>
<accession>A0ABY5RUJ5</accession>
<dbReference type="RefSeq" id="WP_173945200.1">
    <property type="nucleotide sequence ID" value="NZ_CP102845.1"/>
</dbReference>
<evidence type="ECO:0000313" key="1">
    <source>
        <dbReference type="EMBL" id="UVF19477.1"/>
    </source>
</evidence>